<evidence type="ECO:0000313" key="2">
    <source>
        <dbReference type="EMBL" id="QIT17904.1"/>
    </source>
</evidence>
<dbReference type="RefSeq" id="WP_167563553.1">
    <property type="nucleotide sequence ID" value="NZ_CP049806.1"/>
</dbReference>
<dbReference type="InterPro" id="IPR032620">
    <property type="entry name" value="DUF4882"/>
</dbReference>
<protein>
    <submittedName>
        <fullName evidence="2">DUF4882 family protein</fullName>
    </submittedName>
</protein>
<evidence type="ECO:0000256" key="1">
    <source>
        <dbReference type="SAM" id="SignalP"/>
    </source>
</evidence>
<feature type="signal peptide" evidence="1">
    <location>
        <begin position="1"/>
        <end position="19"/>
    </location>
</feature>
<organism evidence="2 3">
    <name type="scientific">Acinetobacter pittii</name>
    <name type="common">Acinetobacter genomosp. 3</name>
    <dbReference type="NCBI Taxonomy" id="48296"/>
    <lineage>
        <taxon>Bacteria</taxon>
        <taxon>Pseudomonadati</taxon>
        <taxon>Pseudomonadota</taxon>
        <taxon>Gammaproteobacteria</taxon>
        <taxon>Moraxellales</taxon>
        <taxon>Moraxellaceae</taxon>
        <taxon>Acinetobacter</taxon>
        <taxon>Acinetobacter calcoaceticus/baumannii complex</taxon>
    </lineage>
</organism>
<dbReference type="EMBL" id="CP049806">
    <property type="protein sequence ID" value="QIT17904.1"/>
    <property type="molecule type" value="Genomic_DNA"/>
</dbReference>
<evidence type="ECO:0000313" key="3">
    <source>
        <dbReference type="Proteomes" id="UP000501692"/>
    </source>
</evidence>
<dbReference type="Proteomes" id="UP000501692">
    <property type="component" value="Chromosome"/>
</dbReference>
<dbReference type="Pfam" id="PF16223">
    <property type="entry name" value="DUF4882"/>
    <property type="match status" value="1"/>
</dbReference>
<accession>A0A6H0FU98</accession>
<proteinExistence type="predicted"/>
<feature type="chain" id="PRO_5026350440" evidence="1">
    <location>
        <begin position="20"/>
        <end position="232"/>
    </location>
</feature>
<dbReference type="AlphaFoldDB" id="A0A6H0FU98"/>
<keyword evidence="1" id="KW-0732">Signal</keyword>
<reference evidence="2 3" key="1">
    <citation type="submission" date="2020-03" db="EMBL/GenBank/DDBJ databases">
        <authorList>
            <person name="Zhang L."/>
            <person name="Han X."/>
            <person name="Chen Y."/>
            <person name="Yu Y."/>
        </authorList>
    </citation>
    <scope>NUCLEOTIDE SEQUENCE [LARGE SCALE GENOMIC DNA]</scope>
    <source>
        <strain evidence="2 3">A1254</strain>
    </source>
</reference>
<name>A0A6H0FU98_ACIPI</name>
<gene>
    <name evidence="2" type="ORF">G8E09_09370</name>
</gene>
<sequence>MKKEIVLALSCLLPITVLADCNVGAMTLTGTSTSGQWSSLVTLTGQKLTSSTQANNTLESQAATNNPINFTSSNIIAFEYRSVTPINLIGNEQTGGWLLHNSNTNGTVTSGALFTPTSDSTGLKLVLIGVGNATPKYQSFETLNSGSNRIGVYINRQSKQIGYILNGVNKGYKWSFTDPINNISFALLNGFSGFTSSSTNLGKEVTMELITDHSLLQYTYPTGATDICGNSL</sequence>